<dbReference type="GeneID" id="56927900"/>
<dbReference type="EMBL" id="AP023036">
    <property type="protein sequence ID" value="BCD45006.1"/>
    <property type="molecule type" value="Genomic_DNA"/>
</dbReference>
<organism evidence="2 3">
    <name type="scientific">Helicobacter suis</name>
    <dbReference type="NCBI Taxonomy" id="104628"/>
    <lineage>
        <taxon>Bacteria</taxon>
        <taxon>Pseudomonadati</taxon>
        <taxon>Campylobacterota</taxon>
        <taxon>Epsilonproteobacteria</taxon>
        <taxon>Campylobacterales</taxon>
        <taxon>Helicobacteraceae</taxon>
        <taxon>Helicobacter</taxon>
    </lineage>
</organism>
<proteinExistence type="predicted"/>
<name>A0A6J4CY00_9HELI</name>
<dbReference type="AlphaFoldDB" id="A0A6J4CY00"/>
<dbReference type="Proteomes" id="UP000317935">
    <property type="component" value="Chromosome"/>
</dbReference>
<evidence type="ECO:0000313" key="2">
    <source>
        <dbReference type="EMBL" id="BCD69400.1"/>
    </source>
</evidence>
<accession>A0A6J4CY00</accession>
<dbReference type="Proteomes" id="UP000509742">
    <property type="component" value="Chromosome"/>
</dbReference>
<reference evidence="1 4" key="2">
    <citation type="submission" date="2020-04" db="EMBL/GenBank/DDBJ databases">
        <title>Genomic analysis of gastric non-Helicobacter pylori Helicobacters isolated in Japan.</title>
        <authorList>
            <person name="Suzuki M."/>
            <person name="Rimbara E."/>
        </authorList>
    </citation>
    <scope>NUCLEOTIDE SEQUENCE [LARGE SCALE GENOMIC DNA]</scope>
    <source>
        <strain evidence="1 4">NHP19-0020</strain>
    </source>
</reference>
<evidence type="ECO:0000313" key="3">
    <source>
        <dbReference type="Proteomes" id="UP000317935"/>
    </source>
</evidence>
<sequence length="75" mass="8423">MYIMRFINSLRNSLVVVDDFLNPSEAEKAQSEPLNAKTTITTKTQQKSEKTRVGVNHTDNPDLSADFSIACLHKL</sequence>
<keyword evidence="4" id="KW-1185">Reference proteome</keyword>
<reference evidence="2 3" key="1">
    <citation type="submission" date="2019-06" db="EMBL/GenBank/DDBJ databases">
        <title>Complete genome sequence of Helicobacter suis SNTW101c.</title>
        <authorList>
            <person name="Rimbara E."/>
            <person name="Suzuki M."/>
            <person name="Matsui H."/>
            <person name="Nakamura M."/>
            <person name="Mori S."/>
            <person name="Shibayama K."/>
        </authorList>
    </citation>
    <scope>NUCLEOTIDE SEQUENCE [LARGE SCALE GENOMIC DNA]</scope>
    <source>
        <strain evidence="2 3">SNTW101c</strain>
    </source>
</reference>
<gene>
    <name evidence="1" type="ORF">NHP190020_00450</name>
    <name evidence="2" type="ORF">SNTW_00450</name>
</gene>
<evidence type="ECO:0000313" key="4">
    <source>
        <dbReference type="Proteomes" id="UP000509742"/>
    </source>
</evidence>
<evidence type="ECO:0000313" key="1">
    <source>
        <dbReference type="EMBL" id="BCD45006.1"/>
    </source>
</evidence>
<protein>
    <submittedName>
        <fullName evidence="2">Uncharacterized protein</fullName>
    </submittedName>
</protein>
<dbReference type="EMBL" id="AP019774">
    <property type="protein sequence ID" value="BCD69400.1"/>
    <property type="molecule type" value="Genomic_DNA"/>
</dbReference>
<dbReference type="RefSeq" id="WP_034376666.1">
    <property type="nucleotide sequence ID" value="NZ_AP019774.1"/>
</dbReference>